<protein>
    <submittedName>
        <fullName evidence="2">Uncharacterized protein</fullName>
    </submittedName>
</protein>
<feature type="region of interest" description="Disordered" evidence="1">
    <location>
        <begin position="86"/>
        <end position="141"/>
    </location>
</feature>
<reference evidence="2" key="1">
    <citation type="submission" date="2021-07" db="EMBL/GenBank/DDBJ databases">
        <authorList>
            <person name="Durling M."/>
        </authorList>
    </citation>
    <scope>NUCLEOTIDE SEQUENCE</scope>
</reference>
<feature type="compositionally biased region" description="Acidic residues" evidence="1">
    <location>
        <begin position="117"/>
        <end position="141"/>
    </location>
</feature>
<evidence type="ECO:0000256" key="1">
    <source>
        <dbReference type="SAM" id="MobiDB-lite"/>
    </source>
</evidence>
<evidence type="ECO:0000313" key="2">
    <source>
        <dbReference type="EMBL" id="CAG8954076.1"/>
    </source>
</evidence>
<sequence>MKHKTLKSILDYGTRYYSATSDLKLICAAIKAAPPKSAAAPIAPTPFVCAAPVLLTLVDVLVVVKVELPLVEVRVVTMSEVLPEEVTEARELERLEETELREEDAEDPADPVRVETEEATEERDEKTEDETEERDSETPGVEDVDVLVVVWAWVC</sequence>
<dbReference type="Proteomes" id="UP000696280">
    <property type="component" value="Unassembled WGS sequence"/>
</dbReference>
<comment type="caution">
    <text evidence="2">The sequence shown here is derived from an EMBL/GenBank/DDBJ whole genome shotgun (WGS) entry which is preliminary data.</text>
</comment>
<name>A0A9N9KVX3_9HELO</name>
<evidence type="ECO:0000313" key="3">
    <source>
        <dbReference type="Proteomes" id="UP000696280"/>
    </source>
</evidence>
<organism evidence="2 3">
    <name type="scientific">Hymenoscyphus fraxineus</name>
    <dbReference type="NCBI Taxonomy" id="746836"/>
    <lineage>
        <taxon>Eukaryota</taxon>
        <taxon>Fungi</taxon>
        <taxon>Dikarya</taxon>
        <taxon>Ascomycota</taxon>
        <taxon>Pezizomycotina</taxon>
        <taxon>Leotiomycetes</taxon>
        <taxon>Helotiales</taxon>
        <taxon>Helotiaceae</taxon>
        <taxon>Hymenoscyphus</taxon>
    </lineage>
</organism>
<feature type="compositionally biased region" description="Basic and acidic residues" evidence="1">
    <location>
        <begin position="87"/>
        <end position="98"/>
    </location>
</feature>
<accession>A0A9N9KVX3</accession>
<dbReference type="EMBL" id="CAJVRL010000055">
    <property type="protein sequence ID" value="CAG8954076.1"/>
    <property type="molecule type" value="Genomic_DNA"/>
</dbReference>
<keyword evidence="3" id="KW-1185">Reference proteome</keyword>
<feature type="compositionally biased region" description="Acidic residues" evidence="1">
    <location>
        <begin position="99"/>
        <end position="109"/>
    </location>
</feature>
<proteinExistence type="predicted"/>
<dbReference type="AlphaFoldDB" id="A0A9N9KVX3"/>
<gene>
    <name evidence="2" type="ORF">HYFRA_00009178</name>
</gene>